<evidence type="ECO:0000256" key="8">
    <source>
        <dbReference type="ARBA" id="ARBA00022741"/>
    </source>
</evidence>
<comment type="catalytic activity">
    <reaction evidence="16">
        <text>L-threonyl-[protein] + ATP = O-phospho-L-threonyl-[protein] + ADP + H(+)</text>
        <dbReference type="Rhea" id="RHEA:46608"/>
        <dbReference type="Rhea" id="RHEA-COMP:11060"/>
        <dbReference type="Rhea" id="RHEA-COMP:11605"/>
        <dbReference type="ChEBI" id="CHEBI:15378"/>
        <dbReference type="ChEBI" id="CHEBI:30013"/>
        <dbReference type="ChEBI" id="CHEBI:30616"/>
        <dbReference type="ChEBI" id="CHEBI:61977"/>
        <dbReference type="ChEBI" id="CHEBI:456216"/>
        <dbReference type="EC" id="2.7.11.1"/>
    </reaction>
</comment>
<dbReference type="EC" id="2.7.11.1" evidence="2"/>
<evidence type="ECO:0000313" key="22">
    <source>
        <dbReference type="Proteomes" id="UP000554482"/>
    </source>
</evidence>
<keyword evidence="15" id="KW-0325">Glycoprotein</keyword>
<dbReference type="GO" id="GO:0005524">
    <property type="term" value="F:ATP binding"/>
    <property type="evidence" value="ECO:0007669"/>
    <property type="project" value="UniProtKB-UniRule"/>
</dbReference>
<dbReference type="InterPro" id="IPR011009">
    <property type="entry name" value="Kinase-like_dom_sf"/>
</dbReference>
<reference evidence="21 22" key="1">
    <citation type="submission" date="2020-06" db="EMBL/GenBank/DDBJ databases">
        <title>Transcriptomic and genomic resources for Thalictrum thalictroides and T. hernandezii: Facilitating candidate gene discovery in an emerging model plant lineage.</title>
        <authorList>
            <person name="Arias T."/>
            <person name="Riano-Pachon D.M."/>
            <person name="Di Stilio V.S."/>
        </authorList>
    </citation>
    <scope>NUCLEOTIDE SEQUENCE [LARGE SCALE GENOMIC DNA]</scope>
    <source>
        <strain evidence="22">cv. WT478/WT964</strain>
        <tissue evidence="21">Leaves</tissue>
    </source>
</reference>
<keyword evidence="7" id="KW-0732">Signal</keyword>
<evidence type="ECO:0000256" key="14">
    <source>
        <dbReference type="ARBA" id="ARBA00023170"/>
    </source>
</evidence>
<evidence type="ECO:0000256" key="4">
    <source>
        <dbReference type="ARBA" id="ARBA00022536"/>
    </source>
</evidence>
<dbReference type="Pfam" id="PF00069">
    <property type="entry name" value="Pkinase"/>
    <property type="match status" value="1"/>
</dbReference>
<keyword evidence="10 18" id="KW-0067">ATP-binding</keyword>
<evidence type="ECO:0000256" key="11">
    <source>
        <dbReference type="ARBA" id="ARBA00022989"/>
    </source>
</evidence>
<dbReference type="GO" id="GO:0016020">
    <property type="term" value="C:membrane"/>
    <property type="evidence" value="ECO:0007669"/>
    <property type="project" value="UniProtKB-SubCell"/>
</dbReference>
<gene>
    <name evidence="21" type="ORF">FRX31_021876</name>
</gene>
<sequence>YLCYYSLHRRYGIYESLAHMRNDQLKMIVSIPSGVMGLFLIILYFYWRTFCSLYYSTIYRLRNKNKIPIDVEVLLGSYGGHALQRYKYSDIKMMTYSFKDELGKGGYGSVFKGTRGEDGRVVAIKVLNESKGNGEDFINEVVTIGRTNHINVVSLLGYCNEGKKRALVYEFMPN</sequence>
<dbReference type="Proteomes" id="UP000554482">
    <property type="component" value="Unassembled WGS sequence"/>
</dbReference>
<evidence type="ECO:0000256" key="7">
    <source>
        <dbReference type="ARBA" id="ARBA00022729"/>
    </source>
</evidence>
<evidence type="ECO:0000256" key="17">
    <source>
        <dbReference type="ARBA" id="ARBA00048679"/>
    </source>
</evidence>
<evidence type="ECO:0000256" key="2">
    <source>
        <dbReference type="ARBA" id="ARBA00012513"/>
    </source>
</evidence>
<comment type="subcellular location">
    <subcellularLocation>
        <location evidence="1">Membrane</location>
        <topology evidence="1">Single-pass type I membrane protein</topology>
    </subcellularLocation>
</comment>
<keyword evidence="6 19" id="KW-0812">Transmembrane</keyword>
<keyword evidence="3" id="KW-0723">Serine/threonine-protein kinase</keyword>
<dbReference type="InterPro" id="IPR000719">
    <property type="entry name" value="Prot_kinase_dom"/>
</dbReference>
<keyword evidence="12 19" id="KW-0472">Membrane</keyword>
<keyword evidence="13" id="KW-1015">Disulfide bond</keyword>
<evidence type="ECO:0000256" key="3">
    <source>
        <dbReference type="ARBA" id="ARBA00022527"/>
    </source>
</evidence>
<proteinExistence type="predicted"/>
<comment type="catalytic activity">
    <reaction evidence="17">
        <text>L-seryl-[protein] + ATP = O-phospho-L-seryl-[protein] + ADP + H(+)</text>
        <dbReference type="Rhea" id="RHEA:17989"/>
        <dbReference type="Rhea" id="RHEA-COMP:9863"/>
        <dbReference type="Rhea" id="RHEA-COMP:11604"/>
        <dbReference type="ChEBI" id="CHEBI:15378"/>
        <dbReference type="ChEBI" id="CHEBI:29999"/>
        <dbReference type="ChEBI" id="CHEBI:30616"/>
        <dbReference type="ChEBI" id="CHEBI:83421"/>
        <dbReference type="ChEBI" id="CHEBI:456216"/>
        <dbReference type="EC" id="2.7.11.1"/>
    </reaction>
</comment>
<evidence type="ECO:0000313" key="21">
    <source>
        <dbReference type="EMBL" id="KAF5188537.1"/>
    </source>
</evidence>
<comment type="caution">
    <text evidence="21">The sequence shown here is derived from an EMBL/GenBank/DDBJ whole genome shotgun (WGS) entry which is preliminary data.</text>
</comment>
<feature type="non-terminal residue" evidence="21">
    <location>
        <position position="1"/>
    </location>
</feature>
<evidence type="ECO:0000259" key="20">
    <source>
        <dbReference type="PROSITE" id="PS50011"/>
    </source>
</evidence>
<keyword evidence="4" id="KW-0245">EGF-like domain</keyword>
<dbReference type="InterPro" id="IPR045874">
    <property type="entry name" value="LRK10/LRL21-25-like"/>
</dbReference>
<accession>A0A7J6VV06</accession>
<dbReference type="EMBL" id="JABWDY010026635">
    <property type="protein sequence ID" value="KAF5188537.1"/>
    <property type="molecule type" value="Genomic_DNA"/>
</dbReference>
<feature type="binding site" evidence="18">
    <location>
        <position position="125"/>
    </location>
    <ligand>
        <name>ATP</name>
        <dbReference type="ChEBI" id="CHEBI:30616"/>
    </ligand>
</feature>
<keyword evidence="22" id="KW-1185">Reference proteome</keyword>
<evidence type="ECO:0000256" key="6">
    <source>
        <dbReference type="ARBA" id="ARBA00022692"/>
    </source>
</evidence>
<evidence type="ECO:0000256" key="9">
    <source>
        <dbReference type="ARBA" id="ARBA00022777"/>
    </source>
</evidence>
<evidence type="ECO:0000256" key="1">
    <source>
        <dbReference type="ARBA" id="ARBA00004479"/>
    </source>
</evidence>
<evidence type="ECO:0000256" key="18">
    <source>
        <dbReference type="PROSITE-ProRule" id="PRU10141"/>
    </source>
</evidence>
<dbReference type="SUPFAM" id="SSF56112">
    <property type="entry name" value="Protein kinase-like (PK-like)"/>
    <property type="match status" value="1"/>
</dbReference>
<name>A0A7J6VV06_THATH</name>
<feature type="transmembrane region" description="Helical" evidence="19">
    <location>
        <begin position="27"/>
        <end position="47"/>
    </location>
</feature>
<dbReference type="FunFam" id="3.30.200.20:FF:000059">
    <property type="entry name" value="S-receptor-like serine/threonine-protein kinase"/>
    <property type="match status" value="1"/>
</dbReference>
<keyword evidence="9 21" id="KW-0418">Kinase</keyword>
<dbReference type="PROSITE" id="PS00107">
    <property type="entry name" value="PROTEIN_KINASE_ATP"/>
    <property type="match status" value="1"/>
</dbReference>
<feature type="non-terminal residue" evidence="21">
    <location>
        <position position="174"/>
    </location>
</feature>
<evidence type="ECO:0000256" key="12">
    <source>
        <dbReference type="ARBA" id="ARBA00023136"/>
    </source>
</evidence>
<evidence type="ECO:0000256" key="10">
    <source>
        <dbReference type="ARBA" id="ARBA00022840"/>
    </source>
</evidence>
<evidence type="ECO:0000256" key="5">
    <source>
        <dbReference type="ARBA" id="ARBA00022679"/>
    </source>
</evidence>
<feature type="domain" description="Protein kinase" evidence="20">
    <location>
        <begin position="96"/>
        <end position="174"/>
    </location>
</feature>
<dbReference type="PANTHER" id="PTHR27009">
    <property type="entry name" value="RUST RESISTANCE KINASE LR10-RELATED"/>
    <property type="match status" value="1"/>
</dbReference>
<evidence type="ECO:0000256" key="19">
    <source>
        <dbReference type="SAM" id="Phobius"/>
    </source>
</evidence>
<evidence type="ECO:0000256" key="15">
    <source>
        <dbReference type="ARBA" id="ARBA00023180"/>
    </source>
</evidence>
<dbReference type="InterPro" id="IPR017441">
    <property type="entry name" value="Protein_kinase_ATP_BS"/>
</dbReference>
<keyword evidence="5" id="KW-0808">Transferase</keyword>
<evidence type="ECO:0000256" key="13">
    <source>
        <dbReference type="ARBA" id="ARBA00023157"/>
    </source>
</evidence>
<keyword evidence="11 19" id="KW-1133">Transmembrane helix</keyword>
<evidence type="ECO:0000256" key="16">
    <source>
        <dbReference type="ARBA" id="ARBA00047899"/>
    </source>
</evidence>
<organism evidence="21 22">
    <name type="scientific">Thalictrum thalictroides</name>
    <name type="common">Rue-anemone</name>
    <name type="synonym">Anemone thalictroides</name>
    <dbReference type="NCBI Taxonomy" id="46969"/>
    <lineage>
        <taxon>Eukaryota</taxon>
        <taxon>Viridiplantae</taxon>
        <taxon>Streptophyta</taxon>
        <taxon>Embryophyta</taxon>
        <taxon>Tracheophyta</taxon>
        <taxon>Spermatophyta</taxon>
        <taxon>Magnoliopsida</taxon>
        <taxon>Ranunculales</taxon>
        <taxon>Ranunculaceae</taxon>
        <taxon>Thalictroideae</taxon>
        <taxon>Thalictrum</taxon>
    </lineage>
</organism>
<protein>
    <recommendedName>
        <fullName evidence="2">non-specific serine/threonine protein kinase</fullName>
        <ecNumber evidence="2">2.7.11.1</ecNumber>
    </recommendedName>
</protein>
<dbReference type="AlphaFoldDB" id="A0A7J6VV06"/>
<dbReference type="PROSITE" id="PS50011">
    <property type="entry name" value="PROTEIN_KINASE_DOM"/>
    <property type="match status" value="1"/>
</dbReference>
<keyword evidence="8 18" id="KW-0547">Nucleotide-binding</keyword>
<keyword evidence="14 21" id="KW-0675">Receptor</keyword>
<dbReference type="OrthoDB" id="544400at2759"/>
<dbReference type="Gene3D" id="3.30.200.20">
    <property type="entry name" value="Phosphorylase Kinase, domain 1"/>
    <property type="match status" value="1"/>
</dbReference>
<dbReference type="GO" id="GO:0004674">
    <property type="term" value="F:protein serine/threonine kinase activity"/>
    <property type="evidence" value="ECO:0007669"/>
    <property type="project" value="UniProtKB-KW"/>
</dbReference>